<proteinExistence type="predicted"/>
<feature type="repeat" description="TPR" evidence="3">
    <location>
        <begin position="38"/>
        <end position="71"/>
    </location>
</feature>
<dbReference type="PROSITE" id="PS50005">
    <property type="entry name" value="TPR"/>
    <property type="match status" value="1"/>
</dbReference>
<keyword evidence="2 3" id="KW-0802">TPR repeat</keyword>
<dbReference type="InterPro" id="IPR048987">
    <property type="entry name" value="PIN-TPR-GreABC"/>
</dbReference>
<dbReference type="PANTHER" id="PTHR45586">
    <property type="entry name" value="TPR REPEAT-CONTAINING PROTEIN PA4667"/>
    <property type="match status" value="1"/>
</dbReference>
<dbReference type="InterPro" id="IPR019734">
    <property type="entry name" value="TPR_rpt"/>
</dbReference>
<gene>
    <name evidence="5" type="ORF">AVDCRST_MAG77-1676</name>
</gene>
<keyword evidence="1" id="KW-0677">Repeat</keyword>
<dbReference type="PANTHER" id="PTHR45586:SF1">
    <property type="entry name" value="LIPOPOLYSACCHARIDE ASSEMBLY PROTEIN B"/>
    <property type="match status" value="1"/>
</dbReference>
<protein>
    <recommendedName>
        <fullName evidence="4">PIN domain-containing protein</fullName>
    </recommendedName>
</protein>
<evidence type="ECO:0000259" key="4">
    <source>
        <dbReference type="Pfam" id="PF20698"/>
    </source>
</evidence>
<evidence type="ECO:0000313" key="5">
    <source>
        <dbReference type="EMBL" id="CAA9240899.1"/>
    </source>
</evidence>
<dbReference type="SMART" id="SM00028">
    <property type="entry name" value="TPR"/>
    <property type="match status" value="5"/>
</dbReference>
<feature type="domain" description="PIN" evidence="4">
    <location>
        <begin position="780"/>
        <end position="918"/>
    </location>
</feature>
<evidence type="ECO:0000256" key="1">
    <source>
        <dbReference type="ARBA" id="ARBA00022737"/>
    </source>
</evidence>
<dbReference type="Gene3D" id="1.25.40.10">
    <property type="entry name" value="Tetratricopeptide repeat domain"/>
    <property type="match status" value="3"/>
</dbReference>
<dbReference type="SUPFAM" id="SSF48452">
    <property type="entry name" value="TPR-like"/>
    <property type="match status" value="3"/>
</dbReference>
<reference evidence="5" key="1">
    <citation type="submission" date="2020-02" db="EMBL/GenBank/DDBJ databases">
        <authorList>
            <person name="Meier V. D."/>
        </authorList>
    </citation>
    <scope>NUCLEOTIDE SEQUENCE</scope>
    <source>
        <strain evidence="5">AVDCRST_MAG77</strain>
    </source>
</reference>
<dbReference type="InterPro" id="IPR051012">
    <property type="entry name" value="CellSynth/LPSAsmb/PSIAsmb"/>
</dbReference>
<dbReference type="Pfam" id="PF20698">
    <property type="entry name" value="PIN-TPR-GreABC"/>
    <property type="match status" value="1"/>
</dbReference>
<evidence type="ECO:0000256" key="3">
    <source>
        <dbReference type="PROSITE-ProRule" id="PRU00339"/>
    </source>
</evidence>
<dbReference type="AlphaFoldDB" id="A0A6J4I5L0"/>
<name>A0A6J4I5L0_9CHLR</name>
<dbReference type="InterPro" id="IPR011990">
    <property type="entry name" value="TPR-like_helical_dom_sf"/>
</dbReference>
<accession>A0A6J4I5L0</accession>
<sequence length="1079" mass="117424">MDVARDLLRTCRSRAATDLLHEIESSLANEYVSSELRFRLLTNQGAAAAQLGEFPTARERFLQARQLNPGEPKAHTNAAWGHLVCGEPAEALDCARRAREVAPLDSEAAAVLLRALQALPDPGAVHGLLVNEPWLQDDPACCVALGHWLLERGEYRDARGYLERARTANPGDPHVLAELGAAIVALVQEQLAANHPLPWLLPPDSQADLDLADDLLSTALSVLNTYESPHPRNAALVTRAAARAVRGRQKEALADCETVLRHEPGNETALRNKGFLLLFLHRPEDAASALALARAADPWGTALPLAHAYNLSGRHREAVDLLEPLWRARDGHLPADQVGGLLMRSYHGLGQASDAERLVAELLADPDASTLATVADFRQHEGKLDVAAELFESALQSATSSERDLVFLQLAKLQLQRKEFAAARDLFKEIADFASSNDATRGYVLALYETKEYREALEVCQRVRANGSMDPGVATIEAAILETFDLLAEAISLRQALCDVEPTTLDHVLRLAIMEYRQGHQADARATLRRIPAATLTDPVTIIQVAELRSILGEPDVLPLAFKARRLGYGLQAIHRSYRSLFMNHEHAEAHLLAPPDEVAVGASVRVSLDGRDKVFTIVDGGPVTNDLGEIGAGDPYAGRLLQAKKGDVLSLPRPFGGEQSCEVLELLSPYVFAFQQSMGNYAELFPQQTDIQMFSFSPDDPSQVLAILDRGRERAEELLSIYDRKLLTIGALAELLGKKFPAVWAALRHRMDARVFVSPGTPDRLASAQAQVASHAPIVIDLPALLTITWLDLEETLAQLPFNLFAAQATIDELRDVLLFEHTGKRRAGNLYSREGSLALQEESSDDLDREAQFVARAIAFVEAHCTITASRLPIELSDSKRQELMRVFGEPSFASAALSAELNAMLLSDDLVTQMLALQQFQVPSAATHELLAALVANELLDEDELFECACRLIESRYRHVPVNAKLLVWATASGSGADLRRAEECFASLSDPDCTEESALIVAADVISWASLAPVSGSLWRVLVSLAASAAIKGRRTEAVAAKLARRVGARLAGRPLAARRAMDAIVSIARTGALP</sequence>
<dbReference type="EMBL" id="CADCTC010000095">
    <property type="protein sequence ID" value="CAA9240899.1"/>
    <property type="molecule type" value="Genomic_DNA"/>
</dbReference>
<organism evidence="5">
    <name type="scientific">uncultured Chloroflexota bacterium</name>
    <dbReference type="NCBI Taxonomy" id="166587"/>
    <lineage>
        <taxon>Bacteria</taxon>
        <taxon>Bacillati</taxon>
        <taxon>Chloroflexota</taxon>
        <taxon>environmental samples</taxon>
    </lineage>
</organism>
<evidence type="ECO:0000256" key="2">
    <source>
        <dbReference type="ARBA" id="ARBA00022803"/>
    </source>
</evidence>